<accession>A0A8T0GVP3</accession>
<dbReference type="AlphaFoldDB" id="A0A8T0GVP3"/>
<gene>
    <name evidence="2" type="ORF">KC19_8G004600</name>
</gene>
<dbReference type="Pfam" id="PF20670">
    <property type="entry name" value="DUF6816"/>
    <property type="match status" value="1"/>
</dbReference>
<dbReference type="Proteomes" id="UP000822688">
    <property type="component" value="Chromosome 8"/>
</dbReference>
<reference evidence="2" key="1">
    <citation type="submission" date="2020-06" db="EMBL/GenBank/DDBJ databases">
        <title>WGS assembly of Ceratodon purpureus strain R40.</title>
        <authorList>
            <person name="Carey S.B."/>
            <person name="Jenkins J."/>
            <person name="Shu S."/>
            <person name="Lovell J.T."/>
            <person name="Sreedasyam A."/>
            <person name="Maumus F."/>
            <person name="Tiley G.P."/>
            <person name="Fernandez-Pozo N."/>
            <person name="Barry K."/>
            <person name="Chen C."/>
            <person name="Wang M."/>
            <person name="Lipzen A."/>
            <person name="Daum C."/>
            <person name="Saski C.A."/>
            <person name="Payton A.C."/>
            <person name="Mcbreen J.C."/>
            <person name="Conrad R.E."/>
            <person name="Kollar L.M."/>
            <person name="Olsson S."/>
            <person name="Huttunen S."/>
            <person name="Landis J.B."/>
            <person name="Wickett N.J."/>
            <person name="Johnson M.G."/>
            <person name="Rensing S.A."/>
            <person name="Grimwood J."/>
            <person name="Schmutz J."/>
            <person name="Mcdaniel S.F."/>
        </authorList>
    </citation>
    <scope>NUCLEOTIDE SEQUENCE</scope>
    <source>
        <strain evidence="2">R40</strain>
    </source>
</reference>
<evidence type="ECO:0000259" key="1">
    <source>
        <dbReference type="Pfam" id="PF20670"/>
    </source>
</evidence>
<dbReference type="InterPro" id="IPR049213">
    <property type="entry name" value="DUF6816"/>
</dbReference>
<organism evidence="2 3">
    <name type="scientific">Ceratodon purpureus</name>
    <name type="common">Fire moss</name>
    <name type="synonym">Dicranum purpureum</name>
    <dbReference type="NCBI Taxonomy" id="3225"/>
    <lineage>
        <taxon>Eukaryota</taxon>
        <taxon>Viridiplantae</taxon>
        <taxon>Streptophyta</taxon>
        <taxon>Embryophyta</taxon>
        <taxon>Bryophyta</taxon>
        <taxon>Bryophytina</taxon>
        <taxon>Bryopsida</taxon>
        <taxon>Dicranidae</taxon>
        <taxon>Pseudoditrichales</taxon>
        <taxon>Ditrichaceae</taxon>
        <taxon>Ceratodon</taxon>
    </lineage>
</organism>
<feature type="domain" description="DUF6816" evidence="1">
    <location>
        <begin position="199"/>
        <end position="405"/>
    </location>
</feature>
<proteinExistence type="predicted"/>
<protein>
    <recommendedName>
        <fullName evidence="1">DUF6816 domain-containing protein</fullName>
    </recommendedName>
</protein>
<sequence>MVYSAGTLSDYLRPESVCSSAMTSCVPTQPSFARLGNFAISVRFTYNWVPSPTTMTMMVPILLRQTPSPMVPGVGCSRGYNHSVVLCSYASSRRTGRMPCLQWHLRSCFVRCSHDHLMTTTTTTTMIPTHNSPANCRTRHRRCSVVIARCSPSSQPLPHLVSRRACLLVLLASVSLPAAASTSVTTSLPQPSFLRSLGLSDADIYYPSFFEGTWNCFSTLTAVEAPQGEDKADRRSMEFSRKQLGYTVEYQARFVSFQGHVIGDRSFTTSSLVESTMGKDVIRAASWDPHQPNRLALTLRGGLKVENVVTKRSAEVTGPGQFDTSEFSKQVFDNSAMKDGPPSVKASQNLTRYRWDPTELAVDEIEAFQRVAMFPLPSEGMDLADVMVIDKPVTLYKYRVKFTRAFNP</sequence>
<dbReference type="EMBL" id="CM026429">
    <property type="protein sequence ID" value="KAG0563100.1"/>
    <property type="molecule type" value="Genomic_DNA"/>
</dbReference>
<evidence type="ECO:0000313" key="3">
    <source>
        <dbReference type="Proteomes" id="UP000822688"/>
    </source>
</evidence>
<name>A0A8T0GVP3_CERPU</name>
<evidence type="ECO:0000313" key="2">
    <source>
        <dbReference type="EMBL" id="KAG0563100.1"/>
    </source>
</evidence>
<keyword evidence="3" id="KW-1185">Reference proteome</keyword>
<comment type="caution">
    <text evidence="2">The sequence shown here is derived from an EMBL/GenBank/DDBJ whole genome shotgun (WGS) entry which is preliminary data.</text>
</comment>